<dbReference type="Proteomes" id="UP000663864">
    <property type="component" value="Unassembled WGS sequence"/>
</dbReference>
<dbReference type="Pfam" id="PF00013">
    <property type="entry name" value="KH_1"/>
    <property type="match status" value="2"/>
</dbReference>
<accession>A0A814NNT0</accession>
<dbReference type="AlphaFoldDB" id="A0A814NNT0"/>
<gene>
    <name evidence="4" type="ORF">ZHD862_LOCUS17239</name>
</gene>
<dbReference type="Gene3D" id="3.30.1370.10">
    <property type="entry name" value="K Homology domain, type 1"/>
    <property type="match status" value="3"/>
</dbReference>
<evidence type="ECO:0000256" key="2">
    <source>
        <dbReference type="SAM" id="MobiDB-lite"/>
    </source>
</evidence>
<dbReference type="SUPFAM" id="SSF54791">
    <property type="entry name" value="Eukaryotic type KH-domain (KH-domain type I)"/>
    <property type="match status" value="3"/>
</dbReference>
<evidence type="ECO:0000313" key="5">
    <source>
        <dbReference type="Proteomes" id="UP000663864"/>
    </source>
</evidence>
<keyword evidence="1" id="KW-0694">RNA-binding</keyword>
<feature type="domain" description="K Homology" evidence="3">
    <location>
        <begin position="238"/>
        <end position="312"/>
    </location>
</feature>
<organism evidence="4 5">
    <name type="scientific">Rotaria sordida</name>
    <dbReference type="NCBI Taxonomy" id="392033"/>
    <lineage>
        <taxon>Eukaryota</taxon>
        <taxon>Metazoa</taxon>
        <taxon>Spiralia</taxon>
        <taxon>Gnathifera</taxon>
        <taxon>Rotifera</taxon>
        <taxon>Eurotatoria</taxon>
        <taxon>Bdelloidea</taxon>
        <taxon>Philodinida</taxon>
        <taxon>Philodinidae</taxon>
        <taxon>Rotaria</taxon>
    </lineage>
</organism>
<feature type="region of interest" description="Disordered" evidence="2">
    <location>
        <begin position="575"/>
        <end position="597"/>
    </location>
</feature>
<feature type="region of interest" description="Disordered" evidence="2">
    <location>
        <begin position="89"/>
        <end position="132"/>
    </location>
</feature>
<dbReference type="InterPro" id="IPR036612">
    <property type="entry name" value="KH_dom_type_1_sf"/>
</dbReference>
<protein>
    <recommendedName>
        <fullName evidence="3">K Homology domain-containing protein</fullName>
    </recommendedName>
</protein>
<dbReference type="EMBL" id="CAJNOT010000847">
    <property type="protein sequence ID" value="CAF1093964.1"/>
    <property type="molecule type" value="Genomic_DNA"/>
</dbReference>
<dbReference type="PROSITE" id="PS50084">
    <property type="entry name" value="KH_TYPE_1"/>
    <property type="match status" value="3"/>
</dbReference>
<dbReference type="InterPro" id="IPR004087">
    <property type="entry name" value="KH_dom"/>
</dbReference>
<proteinExistence type="predicted"/>
<comment type="caution">
    <text evidence="4">The sequence shown here is derived from an EMBL/GenBank/DDBJ whole genome shotgun (WGS) entry which is preliminary data.</text>
</comment>
<dbReference type="InterPro" id="IPR004088">
    <property type="entry name" value="KH_dom_type_1"/>
</dbReference>
<dbReference type="GO" id="GO:0003723">
    <property type="term" value="F:RNA binding"/>
    <property type="evidence" value="ECO:0007669"/>
    <property type="project" value="UniProtKB-UniRule"/>
</dbReference>
<feature type="domain" description="K Homology" evidence="3">
    <location>
        <begin position="365"/>
        <end position="463"/>
    </location>
</feature>
<evidence type="ECO:0000256" key="1">
    <source>
        <dbReference type="PROSITE-ProRule" id="PRU00117"/>
    </source>
</evidence>
<feature type="domain" description="K Homology" evidence="3">
    <location>
        <begin position="481"/>
        <end position="541"/>
    </location>
</feature>
<reference evidence="4" key="1">
    <citation type="submission" date="2021-02" db="EMBL/GenBank/DDBJ databases">
        <authorList>
            <person name="Nowell W R."/>
        </authorList>
    </citation>
    <scope>NUCLEOTIDE SEQUENCE</scope>
</reference>
<sequence length="616" mass="71591">MATNECIVHSRKTLSKFHAAINQLRVEKLFSNDVYRELPKRCCSCNGKQGLKTIELEALREISKDIMLSAASTVKVRFSSNANRWFLTKTEEDNPDEEEMDVEDLTDTTDDDASQDSMSISDAENRDNQHTLSNEEIIKEKFAKVLETFKVTTATDECIVHNPKYRSKFNHAVNLLRIKQFKNWTYHELPKRCCSCNGKTGLNVIDLNVLGGICEEIESNPPIKSVSVKPFHVLTFPFESTTKIPERRTRIRRFIGKKGQNLTMLQDKYNVRIHIINRSSNKTLRKKISEVENKVVKRDMSKADELYLLITGKNKLMTDAIPIDEIKREITEKWEEASEIGFIEKEFTFDHTESNKRFQFLSLPFESEVSLETRNDIISRFIGKKGENLRDLENNYNIRIHIIKQGSSNEKYFRQLIEEQEKNEKQDPSNQDDLYVFITKKNKSVTDVIPINEVKEEISKKWKEASIEPPDLQGPFYFLPLSFESKMSIQEHYRKNGRFIGKKGQNLRALQDKYNIYIHIVDKWSSKNIRRRLAKVQGEDNTDNLHLLITSKNKSTTDGIPIDKIKQEIIQQWRNGNKGRAGNNSKKSSKSKFLSIGSTELTSDDRWHPKRIRRGK</sequence>
<evidence type="ECO:0000313" key="4">
    <source>
        <dbReference type="EMBL" id="CAF1093964.1"/>
    </source>
</evidence>
<dbReference type="SMART" id="SM00322">
    <property type="entry name" value="KH"/>
    <property type="match status" value="3"/>
</dbReference>
<evidence type="ECO:0000259" key="3">
    <source>
        <dbReference type="SMART" id="SM00322"/>
    </source>
</evidence>
<name>A0A814NNT0_9BILA</name>
<feature type="compositionally biased region" description="Acidic residues" evidence="2">
    <location>
        <begin position="93"/>
        <end position="114"/>
    </location>
</feature>